<dbReference type="EMBL" id="CP040077">
    <property type="protein sequence ID" value="QCP49353.1"/>
    <property type="molecule type" value="Genomic_DNA"/>
</dbReference>
<dbReference type="Proteomes" id="UP000298656">
    <property type="component" value="Chromosome 1"/>
</dbReference>
<name>A0A4P8IQJ3_9BURK</name>
<sequence>MSATVSLRCRCATDHCWVNCIGCDSPCSDQSRELRIRTLDEALEQHERTLQKILQMLTRP</sequence>
<dbReference type="KEGG" id="tvl:FAZ95_09290"/>
<accession>A0A4P8IQJ3</accession>
<evidence type="ECO:0000313" key="1">
    <source>
        <dbReference type="EMBL" id="QCP49353.1"/>
    </source>
</evidence>
<keyword evidence="2" id="KW-1185">Reference proteome</keyword>
<dbReference type="AlphaFoldDB" id="A0A4P8IQJ3"/>
<proteinExistence type="predicted"/>
<gene>
    <name evidence="1" type="ORF">FAZ95_09290</name>
</gene>
<protein>
    <submittedName>
        <fullName evidence="1">Uncharacterized protein</fullName>
    </submittedName>
</protein>
<reference evidence="1 2" key="1">
    <citation type="submission" date="2019-05" db="EMBL/GenBank/DDBJ databases">
        <title>Burkholderia sp. DHOD12, isolated from subtropical forest soil.</title>
        <authorList>
            <person name="Gao Z.-H."/>
            <person name="Qiu L.-H."/>
        </authorList>
    </citation>
    <scope>NUCLEOTIDE SEQUENCE [LARGE SCALE GENOMIC DNA]</scope>
    <source>
        <strain evidence="1 2">DHOD12</strain>
    </source>
</reference>
<evidence type="ECO:0000313" key="2">
    <source>
        <dbReference type="Proteomes" id="UP000298656"/>
    </source>
</evidence>
<organism evidence="1 2">
    <name type="scientific">Trinickia violacea</name>
    <dbReference type="NCBI Taxonomy" id="2571746"/>
    <lineage>
        <taxon>Bacteria</taxon>
        <taxon>Pseudomonadati</taxon>
        <taxon>Pseudomonadota</taxon>
        <taxon>Betaproteobacteria</taxon>
        <taxon>Burkholderiales</taxon>
        <taxon>Burkholderiaceae</taxon>
        <taxon>Trinickia</taxon>
    </lineage>
</organism>